<keyword evidence="5" id="KW-1185">Reference proteome</keyword>
<dbReference type="RefSeq" id="XP_062738711.1">
    <property type="nucleotide sequence ID" value="XM_062872111.1"/>
</dbReference>
<keyword evidence="2" id="KW-1133">Transmembrane helix</keyword>
<dbReference type="Gene3D" id="2.120.10.80">
    <property type="entry name" value="Kelch-type beta propeller"/>
    <property type="match status" value="1"/>
</dbReference>
<evidence type="ECO:0000256" key="1">
    <source>
        <dbReference type="SAM" id="MobiDB-lite"/>
    </source>
</evidence>
<evidence type="ECO:0000313" key="5">
    <source>
        <dbReference type="Proteomes" id="UP001322138"/>
    </source>
</evidence>
<organism evidence="4 5">
    <name type="scientific">Podospora bellae-mahoneyi</name>
    <dbReference type="NCBI Taxonomy" id="2093777"/>
    <lineage>
        <taxon>Eukaryota</taxon>
        <taxon>Fungi</taxon>
        <taxon>Dikarya</taxon>
        <taxon>Ascomycota</taxon>
        <taxon>Pezizomycotina</taxon>
        <taxon>Sordariomycetes</taxon>
        <taxon>Sordariomycetidae</taxon>
        <taxon>Sordariales</taxon>
        <taxon>Podosporaceae</taxon>
        <taxon>Podospora</taxon>
    </lineage>
</organism>
<dbReference type="GeneID" id="87891211"/>
<keyword evidence="3" id="KW-0732">Signal</keyword>
<keyword evidence="2" id="KW-0472">Membrane</keyword>
<gene>
    <name evidence="4" type="ORF">QC761_0024420</name>
</gene>
<name>A0ABR0G239_9PEZI</name>
<evidence type="ECO:0008006" key="6">
    <source>
        <dbReference type="Google" id="ProtNLM"/>
    </source>
</evidence>
<dbReference type="EMBL" id="JAFFGZ010000001">
    <property type="protein sequence ID" value="KAK4649736.1"/>
    <property type="molecule type" value="Genomic_DNA"/>
</dbReference>
<protein>
    <recommendedName>
        <fullName evidence="6">Kelch repeat protein</fullName>
    </recommendedName>
</protein>
<feature type="region of interest" description="Disordered" evidence="1">
    <location>
        <begin position="416"/>
        <end position="439"/>
    </location>
</feature>
<proteinExistence type="predicted"/>
<sequence length="558" mass="60774">MFSTRLALFSGFVLIAATVQGVRLDVPRVEDFVRRWNVAATVIGDYVYIDGGEINQFENGTIDSAPCYQVNSTLSIDISTSWTTSNVSIRTIGKPNPPRNSPALWRDKEGNGGFYSWGGVFSLGRFVTKSEMWRFSTDGRGGGSWSLVQDFANPEVFRGLLSPEGGAHANTDDNGFLIGGSVWGGTQLGFTDTQAIPGMVSFDMRTKEISNGTTNDVGSNRSPFETLIGARAHFIPPTTGTKTHQGVILVLGGHKSYVDRHVSLEDSPGFDFKNLTFFDPDTRERYWQIATGDIPPYPRAHFCVTGFAVAGGGYDVFMFGGRNEAQQTYYEDAYILSLPGFVLSIGGNTDKIKSVDAAPQGLLIFDMTAHAWKDSYDAKAKNYSRAPIVEAWYQDGGMNKVNWSSEQVKALFVTDTGTAPPGVPPGERSETPEGTEQVDSGTQIPAGAIAGAGAGGMLALAILVTLAIWMVYRHKKAKKEETNKPQWPQTLKQSSQSHLMKMPIDRPESDRLCGYRGSSRLANNTSSNSARMTVQRVEVSVNNDHWELPVAPKGAVGW</sequence>
<reference evidence="4 5" key="1">
    <citation type="journal article" date="2023" name="bioRxiv">
        <title>High-quality genome assemblies of four members of thePodospora anserinaspecies complex.</title>
        <authorList>
            <person name="Ament-Velasquez S.L."/>
            <person name="Vogan A.A."/>
            <person name="Wallerman O."/>
            <person name="Hartmann F."/>
            <person name="Gautier V."/>
            <person name="Silar P."/>
            <person name="Giraud T."/>
            <person name="Johannesson H."/>
        </authorList>
    </citation>
    <scope>NUCLEOTIDE SEQUENCE [LARGE SCALE GENOMIC DNA]</scope>
    <source>
        <strain evidence="4 5">CBS 112042</strain>
    </source>
</reference>
<evidence type="ECO:0000256" key="3">
    <source>
        <dbReference type="SAM" id="SignalP"/>
    </source>
</evidence>
<feature type="transmembrane region" description="Helical" evidence="2">
    <location>
        <begin position="448"/>
        <end position="472"/>
    </location>
</feature>
<dbReference type="SUPFAM" id="SSF117281">
    <property type="entry name" value="Kelch motif"/>
    <property type="match status" value="2"/>
</dbReference>
<feature type="signal peptide" evidence="3">
    <location>
        <begin position="1"/>
        <end position="21"/>
    </location>
</feature>
<keyword evidence="2" id="KW-0812">Transmembrane</keyword>
<accession>A0ABR0G239</accession>
<feature type="chain" id="PRO_5045086894" description="Kelch repeat protein" evidence="3">
    <location>
        <begin position="22"/>
        <end position="558"/>
    </location>
</feature>
<evidence type="ECO:0000256" key="2">
    <source>
        <dbReference type="SAM" id="Phobius"/>
    </source>
</evidence>
<dbReference type="Proteomes" id="UP001322138">
    <property type="component" value="Unassembled WGS sequence"/>
</dbReference>
<comment type="caution">
    <text evidence="4">The sequence shown here is derived from an EMBL/GenBank/DDBJ whole genome shotgun (WGS) entry which is preliminary data.</text>
</comment>
<evidence type="ECO:0000313" key="4">
    <source>
        <dbReference type="EMBL" id="KAK4649736.1"/>
    </source>
</evidence>
<dbReference type="InterPro" id="IPR015915">
    <property type="entry name" value="Kelch-typ_b-propeller"/>
</dbReference>